<evidence type="ECO:0000256" key="4">
    <source>
        <dbReference type="ARBA" id="ARBA00022574"/>
    </source>
</evidence>
<dbReference type="InterPro" id="IPR028598">
    <property type="entry name" value="BOP1/Erb1"/>
</dbReference>
<protein>
    <recommendedName>
        <fullName evidence="7">BOP1 N-terminal domain-containing protein</fullName>
    </recommendedName>
</protein>
<dbReference type="OMA" id="MRPAKGE"/>
<keyword evidence="4" id="KW-0853">WD repeat</keyword>
<keyword evidence="5" id="KW-0677">Repeat</keyword>
<dbReference type="eggNOG" id="KOG0650">
    <property type="taxonomic scope" value="Eukaryota"/>
</dbReference>
<dbReference type="GO" id="GO:0030687">
    <property type="term" value="C:preribosome, large subunit precursor"/>
    <property type="evidence" value="ECO:0007669"/>
    <property type="project" value="TreeGrafter"/>
</dbReference>
<comment type="subcellular location">
    <subcellularLocation>
        <location evidence="1">Nucleus</location>
        <location evidence="1">Nucleolus</location>
    </subcellularLocation>
</comment>
<evidence type="ECO:0000259" key="7">
    <source>
        <dbReference type="SMART" id="SM01035"/>
    </source>
</evidence>
<dbReference type="EMBL" id="DS989741">
    <property type="protein sequence ID" value="EEA08533.1"/>
    <property type="molecule type" value="Genomic_DNA"/>
</dbReference>
<evidence type="ECO:0000256" key="5">
    <source>
        <dbReference type="ARBA" id="ARBA00022737"/>
    </source>
</evidence>
<gene>
    <name evidence="8" type="ORF">CMU_003720</name>
</gene>
<keyword evidence="9" id="KW-1185">Reference proteome</keyword>
<dbReference type="GO" id="GO:0070545">
    <property type="term" value="C:PeBoW complex"/>
    <property type="evidence" value="ECO:0007669"/>
    <property type="project" value="TreeGrafter"/>
</dbReference>
<dbReference type="SMART" id="SM01035">
    <property type="entry name" value="BOP1NT"/>
    <property type="match status" value="1"/>
</dbReference>
<evidence type="ECO:0000313" key="8">
    <source>
        <dbReference type="EMBL" id="EEA08533.1"/>
    </source>
</evidence>
<dbReference type="InterPro" id="IPR001680">
    <property type="entry name" value="WD40_rpt"/>
</dbReference>
<dbReference type="Proteomes" id="UP000001460">
    <property type="component" value="Unassembled WGS sequence"/>
</dbReference>
<dbReference type="Gene3D" id="2.130.10.10">
    <property type="entry name" value="YVTN repeat-like/Quinoprotein amine dehydrogenase"/>
    <property type="match status" value="1"/>
</dbReference>
<dbReference type="PANTHER" id="PTHR17605">
    <property type="entry name" value="RIBOSOME BIOGENESIS PROTEIN BOP1 BLOCK OF PROLIFERATION 1 PROTEIN"/>
    <property type="match status" value="1"/>
</dbReference>
<dbReference type="SUPFAM" id="SSF50978">
    <property type="entry name" value="WD40 repeat-like"/>
    <property type="match status" value="1"/>
</dbReference>
<dbReference type="STRING" id="441375.B6AJZ2"/>
<dbReference type="Pfam" id="PF08145">
    <property type="entry name" value="BOP1NT"/>
    <property type="match status" value="1"/>
</dbReference>
<dbReference type="SMART" id="SM00320">
    <property type="entry name" value="WD40"/>
    <property type="match status" value="4"/>
</dbReference>
<dbReference type="InterPro" id="IPR012953">
    <property type="entry name" value="BOP1_N_dom"/>
</dbReference>
<keyword evidence="2" id="KW-0690">Ribosome biogenesis</keyword>
<dbReference type="OrthoDB" id="5571054at2759"/>
<dbReference type="VEuPathDB" id="CryptoDB:CMU_003720"/>
<sequence>MRILEEENLLSDEEEQINRIGNVPLKWYDEFDHQGYTIDGERLCKIFGKSDSELQSLVDSTNPDAWRTILDIKNQKTTKLTDEDLEIIQRVLSHQYVNPNFDPEGFIVDFDNKEDKILPVSNRPIAKRGFVPSKWETKKINHLAKLIRMGILKPNKHREEEIFDLWGMEIITPEGNNLATSKRPAHIPAPKLEPPSHKFSYNPPEEFLMTPEEISNLQEMDDNEKDIIPQKYDCLRRVPGYSNLILERFERCLDLYLCPRTIKLRMNVDPESILPPTIDTSCLKPYPTHVRAEYDIDSILKNNNIINSIKTPILSSVSTDGQWIAIGCGTMITIFEVITTRPIISWNTYEWSNESNILNSNIHESEIDISKVNDIEANNIVTSLAFHPRLPILACGLEENLYILVLELPNVSYHIKQKKYDCNSIAYLTPAELLTEASNLFNKVESKSMTLLSWSKCEPLLDIPMIKVIIKVKHQAIIRQLNWHRKGIYLVSVCPKSPSPSHRIIIHSIDKCASIKVYKTKGFVRVVQFHTINPWLIIATQRSIRIIDLSNSRSSTKKLNDDNSAKQLVKKLVGIENPTCLSLDYSGQYILAGQSNGRVAWFDLDLGNQPYKLLRYSETTIKQIQFHPNKSIMFSANSSGDVNLFYCNMPKDIISNPVLIPLKVLRGAHSNLRSAVWHPKQPWIFCAGTLNSSKAVVLWA</sequence>
<dbReference type="GO" id="GO:0043021">
    <property type="term" value="F:ribonucleoprotein complex binding"/>
    <property type="evidence" value="ECO:0007669"/>
    <property type="project" value="TreeGrafter"/>
</dbReference>
<dbReference type="AlphaFoldDB" id="B6AJZ2"/>
<keyword evidence="3" id="KW-0698">rRNA processing</keyword>
<name>B6AJZ2_CRYMR</name>
<dbReference type="InterPro" id="IPR036322">
    <property type="entry name" value="WD40_repeat_dom_sf"/>
</dbReference>
<accession>B6AJZ2</accession>
<reference evidence="8" key="1">
    <citation type="submission" date="2008-06" db="EMBL/GenBank/DDBJ databases">
        <authorList>
            <person name="Lorenzi H."/>
            <person name="Inman J."/>
            <person name="Miller J."/>
            <person name="Schobel S."/>
            <person name="Amedeo P."/>
            <person name="Caler E.V."/>
            <person name="da Silva J."/>
        </authorList>
    </citation>
    <scope>NUCLEOTIDE SEQUENCE [LARGE SCALE GENOMIC DNA]</scope>
    <source>
        <strain evidence="8">RN66</strain>
    </source>
</reference>
<dbReference type="GeneID" id="6998028"/>
<evidence type="ECO:0000313" key="9">
    <source>
        <dbReference type="Proteomes" id="UP000001460"/>
    </source>
</evidence>
<keyword evidence="6" id="KW-0539">Nucleus</keyword>
<dbReference type="PANTHER" id="PTHR17605:SF0">
    <property type="entry name" value="RIBOSOME BIOGENESIS PROTEIN BOP1"/>
    <property type="match status" value="1"/>
</dbReference>
<evidence type="ECO:0000256" key="6">
    <source>
        <dbReference type="ARBA" id="ARBA00023242"/>
    </source>
</evidence>
<proteinExistence type="predicted"/>
<evidence type="ECO:0000256" key="2">
    <source>
        <dbReference type="ARBA" id="ARBA00022517"/>
    </source>
</evidence>
<dbReference type="InterPro" id="IPR015943">
    <property type="entry name" value="WD40/YVTN_repeat-like_dom_sf"/>
</dbReference>
<dbReference type="RefSeq" id="XP_002142882.1">
    <property type="nucleotide sequence ID" value="XM_002142846.1"/>
</dbReference>
<organism evidence="8 9">
    <name type="scientific">Cryptosporidium muris (strain RN66)</name>
    <dbReference type="NCBI Taxonomy" id="441375"/>
    <lineage>
        <taxon>Eukaryota</taxon>
        <taxon>Sar</taxon>
        <taxon>Alveolata</taxon>
        <taxon>Apicomplexa</taxon>
        <taxon>Conoidasida</taxon>
        <taxon>Coccidia</taxon>
        <taxon>Eucoccidiorida</taxon>
        <taxon>Eimeriorina</taxon>
        <taxon>Cryptosporidiidae</taxon>
        <taxon>Cryptosporidium</taxon>
    </lineage>
</organism>
<evidence type="ECO:0000256" key="1">
    <source>
        <dbReference type="ARBA" id="ARBA00004604"/>
    </source>
</evidence>
<evidence type="ECO:0000256" key="3">
    <source>
        <dbReference type="ARBA" id="ARBA00022552"/>
    </source>
</evidence>
<dbReference type="GO" id="GO:0000463">
    <property type="term" value="P:maturation of LSU-rRNA from tricistronic rRNA transcript (SSU-rRNA, 5.8S rRNA, LSU-rRNA)"/>
    <property type="evidence" value="ECO:0007669"/>
    <property type="project" value="TreeGrafter"/>
</dbReference>
<feature type="domain" description="BOP1 N-terminal" evidence="7">
    <location>
        <begin position="28"/>
        <end position="287"/>
    </location>
</feature>